<keyword evidence="2" id="KW-0378">Hydrolase</keyword>
<evidence type="ECO:0000256" key="2">
    <source>
        <dbReference type="ARBA" id="ARBA00022801"/>
    </source>
</evidence>
<name>A0A646QCI3_9MYRI</name>
<protein>
    <submittedName>
        <fullName evidence="7">Interferon-induced guanylate-binding protein 1</fullName>
    </submittedName>
</protein>
<evidence type="ECO:0000256" key="4">
    <source>
        <dbReference type="PROSITE-ProRule" id="PRU01052"/>
    </source>
</evidence>
<dbReference type="Gene3D" id="3.40.50.300">
    <property type="entry name" value="P-loop containing nucleotide triphosphate hydrolases"/>
    <property type="match status" value="1"/>
</dbReference>
<dbReference type="Pfam" id="PF02263">
    <property type="entry name" value="GBP"/>
    <property type="match status" value="1"/>
</dbReference>
<proteinExistence type="inferred from homology"/>
<dbReference type="SUPFAM" id="SSF52540">
    <property type="entry name" value="P-loop containing nucleoside triphosphate hydrolases"/>
    <property type="match status" value="1"/>
</dbReference>
<dbReference type="EMBL" id="GHBY01000040">
    <property type="protein sequence ID" value="MUP40217.1"/>
    <property type="molecule type" value="Transcribed_RNA"/>
</dbReference>
<evidence type="ECO:0000313" key="7">
    <source>
        <dbReference type="EMBL" id="MUP40217.1"/>
    </source>
</evidence>
<dbReference type="Pfam" id="PF02841">
    <property type="entry name" value="GBP_C"/>
    <property type="match status" value="1"/>
</dbReference>
<dbReference type="PANTHER" id="PTHR10751">
    <property type="entry name" value="GUANYLATE BINDING PROTEIN"/>
    <property type="match status" value="1"/>
</dbReference>
<evidence type="ECO:0000256" key="3">
    <source>
        <dbReference type="ARBA" id="ARBA00023134"/>
    </source>
</evidence>
<feature type="domain" description="GB1/RHD3-type G" evidence="6">
    <location>
        <begin position="37"/>
        <end position="278"/>
    </location>
</feature>
<dbReference type="InterPro" id="IPR027417">
    <property type="entry name" value="P-loop_NTPase"/>
</dbReference>
<evidence type="ECO:0000256" key="5">
    <source>
        <dbReference type="SAM" id="Coils"/>
    </source>
</evidence>
<keyword evidence="1" id="KW-0547">Nucleotide-binding</keyword>
<evidence type="ECO:0000259" key="6">
    <source>
        <dbReference type="PROSITE" id="PS51715"/>
    </source>
</evidence>
<dbReference type="Gene3D" id="1.20.1000.10">
    <property type="entry name" value="Guanylate-binding protein, C-terminal domain"/>
    <property type="match status" value="1"/>
</dbReference>
<keyword evidence="3" id="KW-0342">GTP-binding</keyword>
<evidence type="ECO:0000256" key="1">
    <source>
        <dbReference type="ARBA" id="ARBA00022741"/>
    </source>
</evidence>
<dbReference type="InterPro" id="IPR015894">
    <property type="entry name" value="Guanylate-bd_N"/>
</dbReference>
<dbReference type="GO" id="GO:0005525">
    <property type="term" value="F:GTP binding"/>
    <property type="evidence" value="ECO:0007669"/>
    <property type="project" value="UniProtKB-KW"/>
</dbReference>
<dbReference type="GO" id="GO:0003924">
    <property type="term" value="F:GTPase activity"/>
    <property type="evidence" value="ECO:0007669"/>
    <property type="project" value="InterPro"/>
</dbReference>
<dbReference type="PROSITE" id="PS51715">
    <property type="entry name" value="G_GB1_RHD3"/>
    <property type="match status" value="1"/>
</dbReference>
<dbReference type="AlphaFoldDB" id="A0A646QCI3"/>
<dbReference type="InterPro" id="IPR030386">
    <property type="entry name" value="G_GB1_RHD3_dom"/>
</dbReference>
<dbReference type="InterPro" id="IPR003191">
    <property type="entry name" value="Guanylate-bd/ATL_C"/>
</dbReference>
<keyword evidence="5" id="KW-0175">Coiled coil</keyword>
<feature type="coiled-coil region" evidence="5">
    <location>
        <begin position="475"/>
        <end position="552"/>
    </location>
</feature>
<accession>A0A646QCI3</accession>
<comment type="similarity">
    <text evidence="4">Belongs to the TRAFAC class dynamin-like GTPase superfamily. GB1/RHD3 GTPase family.</text>
</comment>
<sequence>MNGVNSSSFVKPLPLLISENRSLVLKEETAEILAAITQPVVVVAIAGKYRTGKSYILNLLSNLPRGSGFELGDTVESLTKGIWVYALPHPKIKDTTLLLLDTEGLGDVDKGDITYDTTLLVLTILLSSTFILNVTGRLDDEVITQLGFVSTLTKNMKTKNTDFETGDDFDLFFPQLVVLVRDFCLELIINGQEVSANEYFNNYCLQIKDKAAKNSAQYNEPRRLIRKYFPKRSCVTLPMPVCSRKLLRKLEEVPDSKLNPEFLDESTDFIKMILKISEPKTLTEKARVNGSILVTLLRNYLEQIKNGAVPCIETTLQSTARVENEKLLLEFIGVYKEKMREVLNLPTSLQFITEMHQTMCHQLTEEFKQRIIFDDDKNEMENKYTKEVNNAFNEILRENEEASKQECESRLRQLSATLNKKLDEKIYYRPGGYNEYSKDLHDVIEAYNNVPDKGVKHEEVLCKFVANRYREGNQISTLDEQMTDSEKKAEAARIEKEHAEQIAKMQQEHAEQARKAQEEMKKTFEETQIQLQRELEERNKKHDELLKILAERSKPPPRPKKRCVIS</sequence>
<dbReference type="SUPFAM" id="SSF48340">
    <property type="entry name" value="Interferon-induced guanylate-binding protein 1 (GBP1), C-terminal domain"/>
    <property type="match status" value="1"/>
</dbReference>
<dbReference type="InterPro" id="IPR036543">
    <property type="entry name" value="Guanylate-bd_C_sf"/>
</dbReference>
<feature type="coiled-coil region" evidence="5">
    <location>
        <begin position="385"/>
        <end position="424"/>
    </location>
</feature>
<organism evidence="7">
    <name type="scientific">Hemiscolopendra marginata</name>
    <dbReference type="NCBI Taxonomy" id="943146"/>
    <lineage>
        <taxon>Eukaryota</taxon>
        <taxon>Metazoa</taxon>
        <taxon>Ecdysozoa</taxon>
        <taxon>Arthropoda</taxon>
        <taxon>Myriapoda</taxon>
        <taxon>Chilopoda</taxon>
        <taxon>Pleurostigmophora</taxon>
        <taxon>Scolopendromorpha</taxon>
        <taxon>Scolopendridae</taxon>
        <taxon>Hemiscolopendra</taxon>
    </lineage>
</organism>
<reference evidence="7" key="1">
    <citation type="submission" date="2018-11" db="EMBL/GenBank/DDBJ databases">
        <title>Venom-gland transcriptomics and venom proteomics of the Florida green centipede (Hemiscolopendra marginata) reveal sex-based variation in a centipede venom.</title>
        <authorList>
            <person name="Nystrom G.S."/>
            <person name="Ward M.J."/>
            <person name="Ellsworth S.A."/>
            <person name="Rokyta D.R."/>
        </authorList>
    </citation>
    <scope>NUCLEOTIDE SEQUENCE</scope>
    <source>
        <tissue evidence="7">Venom gland</tissue>
    </source>
</reference>